<dbReference type="Pfam" id="PF00009">
    <property type="entry name" value="GTP_EFTU"/>
    <property type="match status" value="1"/>
</dbReference>
<dbReference type="InterPro" id="IPR000795">
    <property type="entry name" value="T_Tr_GTP-bd_dom"/>
</dbReference>
<dbReference type="Gene3D" id="3.30.70.240">
    <property type="match status" value="1"/>
</dbReference>
<dbReference type="SUPFAM" id="SSF54980">
    <property type="entry name" value="EF-G C-terminal domain-like"/>
    <property type="match status" value="2"/>
</dbReference>
<dbReference type="InterPro" id="IPR004161">
    <property type="entry name" value="EFTu-like_2"/>
</dbReference>
<dbReference type="InterPro" id="IPR031157">
    <property type="entry name" value="G_TR_CS"/>
</dbReference>
<evidence type="ECO:0000256" key="1">
    <source>
        <dbReference type="ARBA" id="ARBA00004173"/>
    </source>
</evidence>
<dbReference type="EMBL" id="FX985558">
    <property type="protein sequence ID" value="BBF97892.1"/>
    <property type="molecule type" value="mRNA"/>
</dbReference>
<comment type="function">
    <text evidence="8">Mitochondrial GTPase that catalyzes the GTP-dependent ribosomal translocation step during translation elongation. During this step, the ribosome changes from the pre-translocational (PRE) to the post-translocational (POST) state as the newly formed A-site-bound peptidyl-tRNA and P-site-bound deacylated tRNA move to the P and E sites, respectively. Catalyzes the coordinated movement of the two tRNA molecules, the mRNA and conformational changes in the ribosome.</text>
</comment>
<evidence type="ECO:0000256" key="7">
    <source>
        <dbReference type="ARBA" id="ARBA00023134"/>
    </source>
</evidence>
<dbReference type="Gene3D" id="3.40.50.300">
    <property type="entry name" value="P-loop containing nucleotide triphosphate hydrolases"/>
    <property type="match status" value="1"/>
</dbReference>
<dbReference type="GO" id="GO:0070125">
    <property type="term" value="P:mitochondrial translational elongation"/>
    <property type="evidence" value="ECO:0007669"/>
    <property type="project" value="UniProtKB-UniRule"/>
</dbReference>
<proteinExistence type="evidence at transcript level"/>
<dbReference type="SMART" id="SM00889">
    <property type="entry name" value="EFG_IV"/>
    <property type="match status" value="1"/>
</dbReference>
<dbReference type="NCBIfam" id="TIGR00231">
    <property type="entry name" value="small_GTP"/>
    <property type="match status" value="1"/>
</dbReference>
<evidence type="ECO:0000256" key="2">
    <source>
        <dbReference type="ARBA" id="ARBA00005870"/>
    </source>
</evidence>
<dbReference type="SUPFAM" id="SSF50447">
    <property type="entry name" value="Translation proteins"/>
    <property type="match status" value="1"/>
</dbReference>
<feature type="binding site" evidence="8">
    <location>
        <begin position="171"/>
        <end position="174"/>
    </location>
    <ligand>
        <name>GTP</name>
        <dbReference type="ChEBI" id="CHEBI:37565"/>
    </ligand>
</feature>
<gene>
    <name evidence="10" type="primary">EFGM_OM</name>
</gene>
<dbReference type="SUPFAM" id="SSF54211">
    <property type="entry name" value="Ribosomal protein S5 domain 2-like"/>
    <property type="match status" value="1"/>
</dbReference>
<dbReference type="InterPro" id="IPR000640">
    <property type="entry name" value="EFG_V-like"/>
</dbReference>
<comment type="subcellular location">
    <subcellularLocation>
        <location evidence="1 8">Mitochondrion</location>
    </subcellularLocation>
</comment>
<dbReference type="FunFam" id="3.30.70.870:FF:000001">
    <property type="entry name" value="Elongation factor G"/>
    <property type="match status" value="1"/>
</dbReference>
<comment type="similarity">
    <text evidence="2">Belongs to the TRAFAC class translation factor GTPase superfamily. Classic translation factor GTPase family. EF-G/EF-2 subfamily.</text>
</comment>
<dbReference type="InterPro" id="IPR035647">
    <property type="entry name" value="EFG_III/V"/>
</dbReference>
<dbReference type="Gene3D" id="2.40.30.10">
    <property type="entry name" value="Translation factors"/>
    <property type="match status" value="1"/>
</dbReference>
<dbReference type="PROSITE" id="PS00301">
    <property type="entry name" value="G_TR_1"/>
    <property type="match status" value="1"/>
</dbReference>
<dbReference type="GO" id="GO:0005525">
    <property type="term" value="F:GTP binding"/>
    <property type="evidence" value="ECO:0007669"/>
    <property type="project" value="UniProtKB-UniRule"/>
</dbReference>
<dbReference type="FunFam" id="2.40.30.10:FF:000022">
    <property type="entry name" value="Elongation factor G, mitochondrial"/>
    <property type="match status" value="1"/>
</dbReference>
<dbReference type="FunFam" id="3.30.230.10:FF:000003">
    <property type="entry name" value="Elongation factor G"/>
    <property type="match status" value="1"/>
</dbReference>
<dbReference type="InterPro" id="IPR005517">
    <property type="entry name" value="Transl_elong_EFG/EF2_IV"/>
</dbReference>
<evidence type="ECO:0000259" key="9">
    <source>
        <dbReference type="PROSITE" id="PS51722"/>
    </source>
</evidence>
<evidence type="ECO:0000256" key="6">
    <source>
        <dbReference type="ARBA" id="ARBA00023128"/>
    </source>
</evidence>
<dbReference type="GO" id="GO:0003924">
    <property type="term" value="F:GTPase activity"/>
    <property type="evidence" value="ECO:0007669"/>
    <property type="project" value="UniProtKB-UniRule"/>
</dbReference>
<dbReference type="InterPro" id="IPR009022">
    <property type="entry name" value="EFG_III"/>
</dbReference>
<dbReference type="CDD" id="cd04091">
    <property type="entry name" value="mtEFG1_II_like"/>
    <property type="match status" value="1"/>
</dbReference>
<dbReference type="InterPro" id="IPR005225">
    <property type="entry name" value="Small_GTP-bd"/>
</dbReference>
<dbReference type="PANTHER" id="PTHR43636:SF2">
    <property type="entry name" value="ELONGATION FACTOR G, MITOCHONDRIAL"/>
    <property type="match status" value="1"/>
</dbReference>
<name>A0A348G619_ODOMO</name>
<evidence type="ECO:0000256" key="4">
    <source>
        <dbReference type="ARBA" id="ARBA00022768"/>
    </source>
</evidence>
<dbReference type="InterPro" id="IPR014721">
    <property type="entry name" value="Ribsml_uS5_D2-typ_fold_subgr"/>
</dbReference>
<dbReference type="GO" id="GO:0003746">
    <property type="term" value="F:translation elongation factor activity"/>
    <property type="evidence" value="ECO:0007669"/>
    <property type="project" value="UniProtKB-UniRule"/>
</dbReference>
<dbReference type="Pfam" id="PF14492">
    <property type="entry name" value="EFG_III"/>
    <property type="match status" value="1"/>
</dbReference>
<dbReference type="FunFam" id="3.40.50.300:FF:000539">
    <property type="entry name" value="Elongation factor G, mitochondrial"/>
    <property type="match status" value="1"/>
</dbReference>
<feature type="binding site" evidence="8">
    <location>
        <begin position="117"/>
        <end position="121"/>
    </location>
    <ligand>
        <name>GTP</name>
        <dbReference type="ChEBI" id="CHEBI:37565"/>
    </ligand>
</feature>
<dbReference type="HAMAP" id="MF_00054_B">
    <property type="entry name" value="EF_G_EF_2_B"/>
    <property type="match status" value="1"/>
</dbReference>
<feature type="binding site" evidence="8">
    <location>
        <begin position="50"/>
        <end position="57"/>
    </location>
    <ligand>
        <name>GTP</name>
        <dbReference type="ChEBI" id="CHEBI:37565"/>
    </ligand>
</feature>
<evidence type="ECO:0000256" key="5">
    <source>
        <dbReference type="ARBA" id="ARBA00022917"/>
    </source>
</evidence>
<dbReference type="InterPro" id="IPR004540">
    <property type="entry name" value="Transl_elong_EFG/EF2"/>
</dbReference>
<keyword evidence="5 8" id="KW-0648">Protein biosynthesis</keyword>
<dbReference type="SUPFAM" id="SSF52540">
    <property type="entry name" value="P-loop containing nucleoside triphosphate hydrolases"/>
    <property type="match status" value="1"/>
</dbReference>
<dbReference type="Pfam" id="PF03764">
    <property type="entry name" value="EFG_IV"/>
    <property type="match status" value="1"/>
</dbReference>
<keyword evidence="6 8" id="KW-0496">Mitochondrion</keyword>
<dbReference type="InterPro" id="IPR047872">
    <property type="entry name" value="EFG_IV"/>
</dbReference>
<dbReference type="SMART" id="SM00838">
    <property type="entry name" value="EFG_C"/>
    <property type="match status" value="1"/>
</dbReference>
<comment type="similarity">
    <text evidence="8">Belongs to the GTP-binding elongation factor family. EF-G/EF-2 subfamily.</text>
</comment>
<feature type="domain" description="Tr-type G" evidence="9">
    <location>
        <begin position="41"/>
        <end position="318"/>
    </location>
</feature>
<dbReference type="PANTHER" id="PTHR43636">
    <property type="entry name" value="ELONGATION FACTOR G, MITOCHONDRIAL"/>
    <property type="match status" value="1"/>
</dbReference>
<dbReference type="PRINTS" id="PR00315">
    <property type="entry name" value="ELONGATNFCT"/>
</dbReference>
<keyword evidence="3 8" id="KW-0547">Nucleotide-binding</keyword>
<dbReference type="Gene3D" id="3.30.70.870">
    <property type="entry name" value="Elongation Factor G (Translational Gtpase), domain 3"/>
    <property type="match status" value="1"/>
</dbReference>
<evidence type="ECO:0000313" key="10">
    <source>
        <dbReference type="EMBL" id="BBF97892.1"/>
    </source>
</evidence>
<dbReference type="CDD" id="cd01886">
    <property type="entry name" value="EF-G"/>
    <property type="match status" value="1"/>
</dbReference>
<dbReference type="PROSITE" id="PS51722">
    <property type="entry name" value="G_TR_2"/>
    <property type="match status" value="1"/>
</dbReference>
<dbReference type="AlphaFoldDB" id="A0A348G619"/>
<dbReference type="FunFam" id="3.30.70.240:FF:000001">
    <property type="entry name" value="Elongation factor G"/>
    <property type="match status" value="1"/>
</dbReference>
<dbReference type="InterPro" id="IPR020568">
    <property type="entry name" value="Ribosomal_Su5_D2-typ_SF"/>
</dbReference>
<keyword evidence="7 8" id="KW-0342">GTP-binding</keyword>
<dbReference type="InterPro" id="IPR027417">
    <property type="entry name" value="P-loop_NTPase"/>
</dbReference>
<dbReference type="NCBIfam" id="NF009381">
    <property type="entry name" value="PRK12740.1-5"/>
    <property type="match status" value="1"/>
</dbReference>
<dbReference type="InterPro" id="IPR009000">
    <property type="entry name" value="Transl_B-barrel_sf"/>
</dbReference>
<dbReference type="Pfam" id="PF03144">
    <property type="entry name" value="GTP_EFTU_D2"/>
    <property type="match status" value="1"/>
</dbReference>
<dbReference type="InterPro" id="IPR041095">
    <property type="entry name" value="EFG_II"/>
</dbReference>
<dbReference type="NCBIfam" id="TIGR00484">
    <property type="entry name" value="EF-G"/>
    <property type="match status" value="1"/>
</dbReference>
<sequence length="746" mass="84627">MTIVTFLSRNVNLYRLHPCTYEQNIRHWSSYVKFAEHKPLEKVRNIGISAHIDSGKTTLTERILYYTGRIAKMHEVKGKDNVGAIMDSMELERQRGITIQSAATYTLWKNHNINIIDTPGHVDFTVEVERALRVLDGAILVLCAVGGVQSQTLTVNRQMKRYNVPCLAFINKLDRMGANPKRVLEQMRKKLHHNAAFIQIPIGLEGNTKGLVDLIQQKAFYFEGDFGEIIREDEIPKNMSAEVNEKRQELIEHLSNVDDVLGDLYLNETKLTEKDIMDAVRRACVKRKFTPVLVGSALKNKGVQPLLDAVLNYLPNPGEVENHALKMKSENKFEKVLMSPARDDKKPFIGLAFKLEAGKFGQLTYFRCYQGMLSKSDVLYNTRTKKKMRAQKVVRLHSNQMEDVTEVYAGDIFALFGVDCASGDTFVKDSKLNLSMESIYIADPVVSMSIQPKNSKDRDNFAKAMSRFTKEDPTLRTHYDSDNKETIVSGMGELHLEIYAQRMEREYNCPVNLGKPKVSFRETLTEACEFDYLHKKQSGGAGQYARVTGILEPLPPHQNTQIEFSDETVGTNVPRQYIPGVEKGFRVMCEKGMLSGHKIAGIKFRIIDGMHHSVDSSEFAFFQAAQGAIRDVFEIGSWQILEPIMLVEVTGPVEFQSQILGHLNRRKGIINRTEVIDDWCAVIAEVPLNEMFGYSGELRSSTQGKGEFTMEYARYSPCLSEVQEQLVRQYQESQGIVVDKTQKSKN</sequence>
<evidence type="ECO:0000256" key="3">
    <source>
        <dbReference type="ARBA" id="ARBA00022741"/>
    </source>
</evidence>
<dbReference type="CDD" id="cd01434">
    <property type="entry name" value="EFG_mtEFG1_IV"/>
    <property type="match status" value="1"/>
</dbReference>
<protein>
    <recommendedName>
        <fullName evidence="8">Elongation factor G, mitochondrial</fullName>
        <shortName evidence="8">EF-Gmt</shortName>
    </recommendedName>
    <alternativeName>
        <fullName evidence="8">Elongation factor G 1, mitochondrial</fullName>
        <shortName evidence="8">mEF-G 1</shortName>
    </alternativeName>
    <alternativeName>
        <fullName evidence="8">Elongation factor G1</fullName>
    </alternativeName>
</protein>
<comment type="pathway">
    <text evidence="8">Protein biosynthesis; polypeptide chain elongation.</text>
</comment>
<reference evidence="10" key="1">
    <citation type="journal article" date="2017" name="Toxins">
        <title>Combined Venom Gland Transcriptomic and Venom Peptidomic Analysis of the Predatory Ant Odontomachus monticola.</title>
        <authorList>
            <person name="Kazuma K."/>
            <person name="Masuko K."/>
            <person name="Konno K."/>
            <person name="Inagaki H."/>
        </authorList>
    </citation>
    <scope>NUCLEOTIDE SEQUENCE</scope>
    <source>
        <tissue evidence="10">Venom gland and sac</tissue>
    </source>
</reference>
<keyword evidence="4 8" id="KW-0251">Elongation factor</keyword>
<dbReference type="CDD" id="cd16262">
    <property type="entry name" value="EFG_III"/>
    <property type="match status" value="1"/>
</dbReference>
<dbReference type="Pfam" id="PF00679">
    <property type="entry name" value="EFG_C"/>
    <property type="match status" value="1"/>
</dbReference>
<evidence type="ECO:0000256" key="8">
    <source>
        <dbReference type="HAMAP-Rule" id="MF_03061"/>
    </source>
</evidence>
<accession>A0A348G619</accession>
<dbReference type="GO" id="GO:0005739">
    <property type="term" value="C:mitochondrion"/>
    <property type="evidence" value="ECO:0007669"/>
    <property type="project" value="UniProtKB-SubCell"/>
</dbReference>
<organism evidence="10">
    <name type="scientific">Odontomachus monticola</name>
    <name type="common">Trap-jaw ant</name>
    <dbReference type="NCBI Taxonomy" id="613454"/>
    <lineage>
        <taxon>Eukaryota</taxon>
        <taxon>Metazoa</taxon>
        <taxon>Ecdysozoa</taxon>
        <taxon>Arthropoda</taxon>
        <taxon>Hexapoda</taxon>
        <taxon>Insecta</taxon>
        <taxon>Pterygota</taxon>
        <taxon>Neoptera</taxon>
        <taxon>Endopterygota</taxon>
        <taxon>Hymenoptera</taxon>
        <taxon>Apocrita</taxon>
        <taxon>Aculeata</taxon>
        <taxon>Formicoidea</taxon>
        <taxon>Formicidae</taxon>
        <taxon>Ponerinae</taxon>
        <taxon>Ponerini</taxon>
        <taxon>Odontomachus</taxon>
    </lineage>
</organism>
<dbReference type="UniPathway" id="UPA00345"/>
<dbReference type="Gene3D" id="3.30.230.10">
    <property type="match status" value="1"/>
</dbReference>